<name>A0A0B5AVC1_9BACL</name>
<protein>
    <submittedName>
        <fullName evidence="1">Uncharacterized protein</fullName>
    </submittedName>
</protein>
<evidence type="ECO:0000313" key="1">
    <source>
        <dbReference type="EMBL" id="AJD92677.1"/>
    </source>
</evidence>
<dbReference type="KEGG" id="jeo:JMA_33600"/>
<evidence type="ECO:0000313" key="2">
    <source>
        <dbReference type="Proteomes" id="UP000031449"/>
    </source>
</evidence>
<accession>A0A0B5AVC1</accession>
<dbReference type="BioCyc" id="JESP1508404:G14D9-12641-MONOMER"/>
<dbReference type="EMBL" id="CP009416">
    <property type="protein sequence ID" value="AJD92677.1"/>
    <property type="molecule type" value="Genomic_DNA"/>
</dbReference>
<dbReference type="HOGENOM" id="CLU_2329551_0_0_9"/>
<dbReference type="AlphaFoldDB" id="A0A0B5AVC1"/>
<dbReference type="Proteomes" id="UP000031449">
    <property type="component" value="Chromosome"/>
</dbReference>
<proteinExistence type="predicted"/>
<dbReference type="OrthoDB" id="2381815at2"/>
<gene>
    <name evidence="1" type="ORF">JMA_33600</name>
</gene>
<keyword evidence="2" id="KW-1185">Reference proteome</keyword>
<organism evidence="1 2">
    <name type="scientific">Jeotgalibacillus malaysiensis</name>
    <dbReference type="NCBI Taxonomy" id="1508404"/>
    <lineage>
        <taxon>Bacteria</taxon>
        <taxon>Bacillati</taxon>
        <taxon>Bacillota</taxon>
        <taxon>Bacilli</taxon>
        <taxon>Bacillales</taxon>
        <taxon>Caryophanaceae</taxon>
        <taxon>Jeotgalibacillus</taxon>
    </lineage>
</organism>
<dbReference type="STRING" id="1508404.JMA_33600"/>
<sequence>MQTQMTGTSNQELIEKWVTQQLMNGKTNREMDGTLFVYGNEAHRLHHHPTGEIEIVPEQISDVVVFRKREEPIELNHCRACGMEYDTFKDAIECCSDVD</sequence>
<reference evidence="1 2" key="1">
    <citation type="submission" date="2014-08" db="EMBL/GenBank/DDBJ databases">
        <title>Complete genome of a marine bacteria Jeotgalibacillus malaysiensis.</title>
        <authorList>
            <person name="Yaakop A.S."/>
            <person name="Chan K.-G."/>
            <person name="Goh K.M."/>
        </authorList>
    </citation>
    <scope>NUCLEOTIDE SEQUENCE [LARGE SCALE GENOMIC DNA]</scope>
    <source>
        <strain evidence="1 2">D5</strain>
    </source>
</reference>